<proteinExistence type="predicted"/>
<evidence type="ECO:0000256" key="1">
    <source>
        <dbReference type="SAM" id="MobiDB-lite"/>
    </source>
</evidence>
<dbReference type="EMBL" id="HBUF01658124">
    <property type="protein sequence ID" value="CAG6788150.1"/>
    <property type="molecule type" value="Transcribed_RNA"/>
</dbReference>
<reference evidence="2" key="1">
    <citation type="submission" date="2021-05" db="EMBL/GenBank/DDBJ databases">
        <authorList>
            <person name="Alioto T."/>
            <person name="Alioto T."/>
            <person name="Gomez Garrido J."/>
        </authorList>
    </citation>
    <scope>NUCLEOTIDE SEQUENCE</scope>
</reference>
<dbReference type="PANTHER" id="PTHR47027:SF20">
    <property type="entry name" value="REVERSE TRANSCRIPTASE-LIKE PROTEIN WITH RNA-DIRECTED DNA POLYMERASE DOMAIN"/>
    <property type="match status" value="1"/>
</dbReference>
<feature type="region of interest" description="Disordered" evidence="1">
    <location>
        <begin position="131"/>
        <end position="164"/>
    </location>
</feature>
<accession>A0A8D9BMP6</accession>
<sequence length="164" mass="19162">MEINTTKSKVMKISSKPEENTNTIIKIKGNPVEWVRQYRYLGTIINNDGKITEEIKQRVQKASQIYYAINQTIIGHKEISKNTKMTVYKTVYTPALTYGLESAVLTSKERQTIQTAEMKYLRRSIGKTRKDKIRNTKIREDTEPKELSTERNRKSTIKMGWTRQ</sequence>
<dbReference type="AlphaFoldDB" id="A0A8D9BMP6"/>
<organism evidence="2">
    <name type="scientific">Cacopsylla melanoneura</name>
    <dbReference type="NCBI Taxonomy" id="428564"/>
    <lineage>
        <taxon>Eukaryota</taxon>
        <taxon>Metazoa</taxon>
        <taxon>Ecdysozoa</taxon>
        <taxon>Arthropoda</taxon>
        <taxon>Hexapoda</taxon>
        <taxon>Insecta</taxon>
        <taxon>Pterygota</taxon>
        <taxon>Neoptera</taxon>
        <taxon>Paraneoptera</taxon>
        <taxon>Hemiptera</taxon>
        <taxon>Sternorrhyncha</taxon>
        <taxon>Psylloidea</taxon>
        <taxon>Psyllidae</taxon>
        <taxon>Psyllinae</taxon>
        <taxon>Cacopsylla</taxon>
    </lineage>
</organism>
<dbReference type="PANTHER" id="PTHR47027">
    <property type="entry name" value="REVERSE TRANSCRIPTASE DOMAIN-CONTAINING PROTEIN"/>
    <property type="match status" value="1"/>
</dbReference>
<feature type="compositionally biased region" description="Basic and acidic residues" evidence="1">
    <location>
        <begin position="133"/>
        <end position="153"/>
    </location>
</feature>
<evidence type="ECO:0000313" key="2">
    <source>
        <dbReference type="EMBL" id="CAG6788150.1"/>
    </source>
</evidence>
<name>A0A8D9BMP6_9HEMI</name>
<protein>
    <submittedName>
        <fullName evidence="2">Uncharacterized protein</fullName>
    </submittedName>
</protein>